<organism evidence="1 2">
    <name type="scientific">Oryza sativa subsp. japonica</name>
    <name type="common">Rice</name>
    <dbReference type="NCBI Taxonomy" id="39947"/>
    <lineage>
        <taxon>Eukaryota</taxon>
        <taxon>Viridiplantae</taxon>
        <taxon>Streptophyta</taxon>
        <taxon>Embryophyta</taxon>
        <taxon>Tracheophyta</taxon>
        <taxon>Spermatophyta</taxon>
        <taxon>Magnoliopsida</taxon>
        <taxon>Liliopsida</taxon>
        <taxon>Poales</taxon>
        <taxon>Poaceae</taxon>
        <taxon>BOP clade</taxon>
        <taxon>Oryzoideae</taxon>
        <taxon>Oryzeae</taxon>
        <taxon>Oryzinae</taxon>
        <taxon>Oryza</taxon>
        <taxon>Oryza sativa</taxon>
    </lineage>
</organism>
<dbReference type="Proteomes" id="UP000000763">
    <property type="component" value="Chromosome 10"/>
</dbReference>
<accession>Q33AE1</accession>
<sequence>MVRTKDEVELGAVLAEDAVERRRWRWVLVEGEVSSTRKISLDVGPGRFQVGLGGVEDGTSGDRDRCREVAHAEGKIKLREAPAEDAVELGRWHRQRREVELGATPDGGHCGAKEVVWAKNVDELGWRQFVGH</sequence>
<evidence type="ECO:0000313" key="2">
    <source>
        <dbReference type="Proteomes" id="UP000000763"/>
    </source>
</evidence>
<dbReference type="AlphaFoldDB" id="Q33AE1"/>
<evidence type="ECO:0000313" key="1">
    <source>
        <dbReference type="EMBL" id="AAX95574.1"/>
    </source>
</evidence>
<dbReference type="EMBL" id="AC105932">
    <property type="protein sequence ID" value="AAX95574.1"/>
    <property type="molecule type" value="Genomic_DNA"/>
</dbReference>
<protein>
    <submittedName>
        <fullName evidence="1">Uncharacterized protein</fullName>
    </submittedName>
</protein>
<reference evidence="2" key="2">
    <citation type="journal article" date="2008" name="Nucleic Acids Res.">
        <title>The rice annotation project database (RAP-DB): 2008 update.</title>
        <authorList>
            <consortium name="The rice annotation project (RAP)"/>
        </authorList>
    </citation>
    <scope>GENOME REANNOTATION</scope>
    <source>
        <strain evidence="2">cv. Nipponbare</strain>
    </source>
</reference>
<reference evidence="2" key="1">
    <citation type="journal article" date="2005" name="Nature">
        <title>The map-based sequence of the rice genome.</title>
        <authorList>
            <consortium name="International rice genome sequencing project (IRGSP)"/>
            <person name="Matsumoto T."/>
            <person name="Wu J."/>
            <person name="Kanamori H."/>
            <person name="Katayose Y."/>
            <person name="Fujisawa M."/>
            <person name="Namiki N."/>
            <person name="Mizuno H."/>
            <person name="Yamamoto K."/>
            <person name="Antonio B.A."/>
            <person name="Baba T."/>
            <person name="Sakata K."/>
            <person name="Nagamura Y."/>
            <person name="Aoki H."/>
            <person name="Arikawa K."/>
            <person name="Arita K."/>
            <person name="Bito T."/>
            <person name="Chiden Y."/>
            <person name="Fujitsuka N."/>
            <person name="Fukunaka R."/>
            <person name="Hamada M."/>
            <person name="Harada C."/>
            <person name="Hayashi A."/>
            <person name="Hijishita S."/>
            <person name="Honda M."/>
            <person name="Hosokawa S."/>
            <person name="Ichikawa Y."/>
            <person name="Idonuma A."/>
            <person name="Iijima M."/>
            <person name="Ikeda M."/>
            <person name="Ikeno M."/>
            <person name="Ito K."/>
            <person name="Ito S."/>
            <person name="Ito T."/>
            <person name="Ito Y."/>
            <person name="Ito Y."/>
            <person name="Iwabuchi A."/>
            <person name="Kamiya K."/>
            <person name="Karasawa W."/>
            <person name="Kurita K."/>
            <person name="Katagiri S."/>
            <person name="Kikuta A."/>
            <person name="Kobayashi H."/>
            <person name="Kobayashi N."/>
            <person name="Machita K."/>
            <person name="Maehara T."/>
            <person name="Masukawa M."/>
            <person name="Mizubayashi T."/>
            <person name="Mukai Y."/>
            <person name="Nagasaki H."/>
            <person name="Nagata Y."/>
            <person name="Naito S."/>
            <person name="Nakashima M."/>
            <person name="Nakama Y."/>
            <person name="Nakamichi Y."/>
            <person name="Nakamura M."/>
            <person name="Meguro A."/>
            <person name="Negishi M."/>
            <person name="Ohta I."/>
            <person name="Ohta T."/>
            <person name="Okamoto M."/>
            <person name="Ono N."/>
            <person name="Saji S."/>
            <person name="Sakaguchi M."/>
            <person name="Sakai K."/>
            <person name="Shibata M."/>
            <person name="Shimokawa T."/>
            <person name="Song J."/>
            <person name="Takazaki Y."/>
            <person name="Terasawa K."/>
            <person name="Tsugane M."/>
            <person name="Tsuji K."/>
            <person name="Ueda S."/>
            <person name="Waki K."/>
            <person name="Yamagata H."/>
            <person name="Yamamoto M."/>
            <person name="Yamamoto S."/>
            <person name="Yamane H."/>
            <person name="Yoshiki S."/>
            <person name="Yoshihara R."/>
            <person name="Yukawa K."/>
            <person name="Zhong H."/>
            <person name="Yano M."/>
            <person name="Yuan Q."/>
            <person name="Ouyang S."/>
            <person name="Liu J."/>
            <person name="Jones K.M."/>
            <person name="Gansberger K."/>
            <person name="Moffat K."/>
            <person name="Hill J."/>
            <person name="Bera J."/>
            <person name="Fadrosh D."/>
            <person name="Jin S."/>
            <person name="Johri S."/>
            <person name="Kim M."/>
            <person name="Overton L."/>
            <person name="Reardon M."/>
            <person name="Tsitrin T."/>
            <person name="Vuong H."/>
            <person name="Weaver B."/>
            <person name="Ciecko A."/>
            <person name="Tallon L."/>
            <person name="Jackson J."/>
            <person name="Pai G."/>
            <person name="Aken S.V."/>
            <person name="Utterback T."/>
            <person name="Reidmuller S."/>
            <person name="Feldblyum T."/>
            <person name="Hsiao J."/>
            <person name="Zismann V."/>
            <person name="Iobst S."/>
            <person name="de Vazeille A.R."/>
            <person name="Buell C.R."/>
            <person name="Ying K."/>
            <person name="Li Y."/>
            <person name="Lu T."/>
            <person name="Huang Y."/>
            <person name="Zhao Q."/>
            <person name="Feng Q."/>
            <person name="Zhang L."/>
            <person name="Zhu J."/>
            <person name="Weng Q."/>
            <person name="Mu J."/>
            <person name="Lu Y."/>
            <person name="Fan D."/>
            <person name="Liu Y."/>
            <person name="Guan J."/>
            <person name="Zhang Y."/>
            <person name="Yu S."/>
            <person name="Liu X."/>
            <person name="Zhang Y."/>
            <person name="Hong G."/>
            <person name="Han B."/>
            <person name="Choisne N."/>
            <person name="Demange N."/>
            <person name="Orjeda G."/>
            <person name="Samain S."/>
            <person name="Cattolico L."/>
            <person name="Pelletier E."/>
            <person name="Couloux A."/>
            <person name="Segurens B."/>
            <person name="Wincker P."/>
            <person name="D'Hont A."/>
            <person name="Scarpelli C."/>
            <person name="Weissenbach J."/>
            <person name="Salanoubat M."/>
            <person name="Quetier F."/>
            <person name="Yu Y."/>
            <person name="Kim H.R."/>
            <person name="Rambo T."/>
            <person name="Currie J."/>
            <person name="Collura K."/>
            <person name="Luo M."/>
            <person name="Yang T."/>
            <person name="Ammiraju J.S.S."/>
            <person name="Engler F."/>
            <person name="Soderlund C."/>
            <person name="Wing R.A."/>
            <person name="Palmer L.E."/>
            <person name="de la Bastide M."/>
            <person name="Spiegel L."/>
            <person name="Nascimento L."/>
            <person name="Zutavern T."/>
            <person name="O'Shaughnessy A."/>
            <person name="Dike S."/>
            <person name="Dedhia N."/>
            <person name="Preston R."/>
            <person name="Balija V."/>
            <person name="McCombie W.R."/>
            <person name="Chow T."/>
            <person name="Chen H."/>
            <person name="Chung M."/>
            <person name="Chen C."/>
            <person name="Shaw J."/>
            <person name="Wu H."/>
            <person name="Hsiao K."/>
            <person name="Chao Y."/>
            <person name="Chu M."/>
            <person name="Cheng C."/>
            <person name="Hour A."/>
            <person name="Lee P."/>
            <person name="Lin S."/>
            <person name="Lin Y."/>
            <person name="Liou J."/>
            <person name="Liu S."/>
            <person name="Hsing Y."/>
            <person name="Raghuvanshi S."/>
            <person name="Mohanty A."/>
            <person name="Bharti A.K."/>
            <person name="Gaur A."/>
            <person name="Gupta V."/>
            <person name="Kumar D."/>
            <person name="Ravi V."/>
            <person name="Vij S."/>
            <person name="Kapur A."/>
            <person name="Khurana P."/>
            <person name="Khurana P."/>
            <person name="Khurana J.P."/>
            <person name="Tyagi A.K."/>
            <person name="Gaikwad K."/>
            <person name="Singh A."/>
            <person name="Dalal V."/>
            <person name="Srivastava S."/>
            <person name="Dixit A."/>
            <person name="Pal A.K."/>
            <person name="Ghazi I.A."/>
            <person name="Yadav M."/>
            <person name="Pandit A."/>
            <person name="Bhargava A."/>
            <person name="Sureshbabu K."/>
            <person name="Batra K."/>
            <person name="Sharma T.R."/>
            <person name="Mohapatra T."/>
            <person name="Singh N.K."/>
            <person name="Messing J."/>
            <person name="Nelson A.B."/>
            <person name="Fuks G."/>
            <person name="Kavchok S."/>
            <person name="Keizer G."/>
            <person name="Linton E."/>
            <person name="Llaca V."/>
            <person name="Song R."/>
            <person name="Tanyolac B."/>
            <person name="Young S."/>
            <person name="Ho-Il K."/>
            <person name="Hahn J.H."/>
            <person name="Sangsakoo G."/>
            <person name="Vanavichit A."/>
            <person name="de Mattos Luiz.A.T."/>
            <person name="Zimmer P.D."/>
            <person name="Malone G."/>
            <person name="Dellagostin O."/>
            <person name="de Oliveira A.C."/>
            <person name="Bevan M."/>
            <person name="Bancroft I."/>
            <person name="Minx P."/>
            <person name="Cordum H."/>
            <person name="Wilson R."/>
            <person name="Cheng Z."/>
            <person name="Jin W."/>
            <person name="Jiang J."/>
            <person name="Leong S.A."/>
            <person name="Iwama H."/>
            <person name="Gojobori T."/>
            <person name="Itoh T."/>
            <person name="Niimura Y."/>
            <person name="Fujii Y."/>
            <person name="Habara T."/>
            <person name="Sakai H."/>
            <person name="Sato Y."/>
            <person name="Wilson G."/>
            <person name="Kumar K."/>
            <person name="McCouch S."/>
            <person name="Juretic N."/>
            <person name="Hoen D."/>
            <person name="Wright S."/>
            <person name="Bruskiewich R."/>
            <person name="Bureau T."/>
            <person name="Miyao A."/>
            <person name="Hirochika H."/>
            <person name="Nishikawa T."/>
            <person name="Kadowaki K."/>
            <person name="Sugiura M."/>
            <person name="Burr B."/>
            <person name="Sasaki T."/>
        </authorList>
    </citation>
    <scope>NUCLEOTIDE SEQUENCE [LARGE SCALE GENOMIC DNA]</scope>
    <source>
        <strain evidence="2">cv. Nipponbare</strain>
    </source>
</reference>
<name>Q33AE1_ORYSJ</name>
<proteinExistence type="predicted"/>